<proteinExistence type="inferred from homology"/>
<name>A0A6N8H727_9FLAO</name>
<accession>A0A6N8H727</accession>
<evidence type="ECO:0000313" key="10">
    <source>
        <dbReference type="Proteomes" id="UP000433945"/>
    </source>
</evidence>
<keyword evidence="5 8" id="KW-0812">Transmembrane</keyword>
<protein>
    <submittedName>
        <fullName evidence="9">AI-2E family transporter</fullName>
    </submittedName>
</protein>
<evidence type="ECO:0000313" key="9">
    <source>
        <dbReference type="EMBL" id="MUV02311.1"/>
    </source>
</evidence>
<dbReference type="PANTHER" id="PTHR21716:SF53">
    <property type="entry name" value="PERMEASE PERM-RELATED"/>
    <property type="match status" value="1"/>
</dbReference>
<dbReference type="InterPro" id="IPR002549">
    <property type="entry name" value="AI-2E-like"/>
</dbReference>
<dbReference type="Proteomes" id="UP000433945">
    <property type="component" value="Unassembled WGS sequence"/>
</dbReference>
<sequence length="356" mass="39765">MTSGKRILYTGTVFIVGIYFLTAGLIKAKPLLAPLLTAVILALLMLPVARKLESWKINRMLSSLINTVLLFLVSVGFVALISIQIQSFVADWDKARQKIMPQIEKLEDYIYEKTPISPEDIAKQQNEATGNMGKQAISFINGMYSFSGDYLLTFIYVFFLLNYRKKFRQFFVKLFKKQNKDDVDDVLSQAVKITQGYLYGKFILMIFLTILYALGMAAFGVSNFIIISVLAALLSIIPYIGNIIGFLIAIGLGYVADGDTTALIGIMVTFSVAQFVESYLFEPYVVGDNVNLDPFITIIAVVVGNMLWGIIGMILSIPVLGIINVIFMHVKPLKPYSFLLGNGDDKRKSKIIKQHK</sequence>
<feature type="transmembrane region" description="Helical" evidence="8">
    <location>
        <begin position="262"/>
        <end position="281"/>
    </location>
</feature>
<feature type="transmembrane region" description="Helical" evidence="8">
    <location>
        <begin position="296"/>
        <end position="327"/>
    </location>
</feature>
<organism evidence="9 10">
    <name type="scientific">Flavobacterium rakeshii</name>
    <dbReference type="NCBI Taxonomy" id="1038845"/>
    <lineage>
        <taxon>Bacteria</taxon>
        <taxon>Pseudomonadati</taxon>
        <taxon>Bacteroidota</taxon>
        <taxon>Flavobacteriia</taxon>
        <taxon>Flavobacteriales</taxon>
        <taxon>Flavobacteriaceae</taxon>
        <taxon>Flavobacterium</taxon>
    </lineage>
</organism>
<evidence type="ECO:0000256" key="4">
    <source>
        <dbReference type="ARBA" id="ARBA00022475"/>
    </source>
</evidence>
<evidence type="ECO:0000256" key="2">
    <source>
        <dbReference type="ARBA" id="ARBA00009773"/>
    </source>
</evidence>
<dbReference type="PANTHER" id="PTHR21716">
    <property type="entry name" value="TRANSMEMBRANE PROTEIN"/>
    <property type="match status" value="1"/>
</dbReference>
<dbReference type="Pfam" id="PF01594">
    <property type="entry name" value="AI-2E_transport"/>
    <property type="match status" value="1"/>
</dbReference>
<feature type="transmembrane region" description="Helical" evidence="8">
    <location>
        <begin position="7"/>
        <end position="26"/>
    </location>
</feature>
<comment type="similarity">
    <text evidence="2">Belongs to the autoinducer-2 exporter (AI-2E) (TC 2.A.86) family.</text>
</comment>
<feature type="transmembrane region" description="Helical" evidence="8">
    <location>
        <begin position="142"/>
        <end position="163"/>
    </location>
</feature>
<dbReference type="OrthoDB" id="9793390at2"/>
<evidence type="ECO:0000256" key="3">
    <source>
        <dbReference type="ARBA" id="ARBA00022448"/>
    </source>
</evidence>
<dbReference type="GO" id="GO:0005886">
    <property type="term" value="C:plasma membrane"/>
    <property type="evidence" value="ECO:0007669"/>
    <property type="project" value="UniProtKB-SubCell"/>
</dbReference>
<feature type="transmembrane region" description="Helical" evidence="8">
    <location>
        <begin position="236"/>
        <end position="255"/>
    </location>
</feature>
<feature type="transmembrane region" description="Helical" evidence="8">
    <location>
        <begin position="202"/>
        <end position="230"/>
    </location>
</feature>
<keyword evidence="10" id="KW-1185">Reference proteome</keyword>
<feature type="transmembrane region" description="Helical" evidence="8">
    <location>
        <begin position="61"/>
        <end position="85"/>
    </location>
</feature>
<comment type="subcellular location">
    <subcellularLocation>
        <location evidence="1">Cell membrane</location>
        <topology evidence="1">Multi-pass membrane protein</topology>
    </subcellularLocation>
</comment>
<dbReference type="RefSeq" id="WP_157481316.1">
    <property type="nucleotide sequence ID" value="NZ_WOWP01000002.1"/>
</dbReference>
<reference evidence="9 10" key="1">
    <citation type="submission" date="2019-12" db="EMBL/GenBank/DDBJ databases">
        <authorList>
            <person name="Sun J.-Q."/>
        </authorList>
    </citation>
    <scope>NUCLEOTIDE SEQUENCE [LARGE SCALE GENOMIC DNA]</scope>
    <source>
        <strain evidence="9 10">JCM 17928</strain>
    </source>
</reference>
<evidence type="ECO:0000256" key="6">
    <source>
        <dbReference type="ARBA" id="ARBA00022989"/>
    </source>
</evidence>
<gene>
    <name evidence="9" type="ORF">GN157_01180</name>
</gene>
<keyword evidence="6 8" id="KW-1133">Transmembrane helix</keyword>
<comment type="caution">
    <text evidence="9">The sequence shown here is derived from an EMBL/GenBank/DDBJ whole genome shotgun (WGS) entry which is preliminary data.</text>
</comment>
<keyword evidence="4" id="KW-1003">Cell membrane</keyword>
<dbReference type="EMBL" id="WOWP01000002">
    <property type="protein sequence ID" value="MUV02311.1"/>
    <property type="molecule type" value="Genomic_DNA"/>
</dbReference>
<evidence type="ECO:0000256" key="1">
    <source>
        <dbReference type="ARBA" id="ARBA00004651"/>
    </source>
</evidence>
<evidence type="ECO:0000256" key="7">
    <source>
        <dbReference type="ARBA" id="ARBA00023136"/>
    </source>
</evidence>
<keyword evidence="7 8" id="KW-0472">Membrane</keyword>
<keyword evidence="3" id="KW-0813">Transport</keyword>
<evidence type="ECO:0000256" key="5">
    <source>
        <dbReference type="ARBA" id="ARBA00022692"/>
    </source>
</evidence>
<dbReference type="AlphaFoldDB" id="A0A6N8H727"/>
<feature type="transmembrane region" description="Helical" evidence="8">
    <location>
        <begin position="32"/>
        <end position="49"/>
    </location>
</feature>
<evidence type="ECO:0000256" key="8">
    <source>
        <dbReference type="SAM" id="Phobius"/>
    </source>
</evidence>